<feature type="region of interest" description="Disordered" evidence="1">
    <location>
        <begin position="19"/>
        <end position="76"/>
    </location>
</feature>
<dbReference type="Gene3D" id="1.10.1520.10">
    <property type="entry name" value="Ribonuclease III domain"/>
    <property type="match status" value="1"/>
</dbReference>
<dbReference type="InterPro" id="IPR036389">
    <property type="entry name" value="RNase_III_sf"/>
</dbReference>
<sequence length="245" mass="27407">MAPTTSPFVCLRCLRSSQTSNPSKTIRTVASAPTTIRRRSASTTTSPSESSEQLPRWMQTPPRMKMPERTRPEPKQPVWRVNAQQEPVDEMYDRFMGRWLALTHKSFDHGRRGFNDRLAFLGKRIVDVQTSLALLNMPSAPSMQPAAAQNDVFQHAALEGLGNVTNFSKNAILEKTRLAKVATAYGINRVMRWKPRKSDNLKSSGEDVVLAHTMYSIIGALALHRGGEVAAKTVRERILKPLGLR</sequence>
<dbReference type="GO" id="GO:0003735">
    <property type="term" value="F:structural constituent of ribosome"/>
    <property type="evidence" value="ECO:0007669"/>
    <property type="project" value="InterPro"/>
</dbReference>
<dbReference type="Pfam" id="PF14622">
    <property type="entry name" value="Ribonucleas_3_3"/>
    <property type="match status" value="1"/>
</dbReference>
<dbReference type="InterPro" id="IPR040030">
    <property type="entry name" value="Ribosomal_mL57"/>
</dbReference>
<dbReference type="PROSITE" id="PS50142">
    <property type="entry name" value="RNASE_3_2"/>
    <property type="match status" value="1"/>
</dbReference>
<dbReference type="PANTHER" id="PTHR28160:SF1">
    <property type="entry name" value="LARGE RIBOSOMAL SUBUNIT PROTEIN ML57"/>
    <property type="match status" value="1"/>
</dbReference>
<dbReference type="EMBL" id="JAWDJX010000028">
    <property type="protein sequence ID" value="KAK3051087.1"/>
    <property type="molecule type" value="Genomic_DNA"/>
</dbReference>
<dbReference type="GO" id="GO:0004525">
    <property type="term" value="F:ribonuclease III activity"/>
    <property type="evidence" value="ECO:0007669"/>
    <property type="project" value="InterPro"/>
</dbReference>
<evidence type="ECO:0000313" key="3">
    <source>
        <dbReference type="EMBL" id="KAK3051087.1"/>
    </source>
</evidence>
<dbReference type="FunFam" id="1.10.1520.10:FF:000018">
    <property type="entry name" value="RNase III domain protein"/>
    <property type="match status" value="1"/>
</dbReference>
<dbReference type="CDD" id="cd00593">
    <property type="entry name" value="RIBOc"/>
    <property type="match status" value="1"/>
</dbReference>
<dbReference type="SUPFAM" id="SSF69065">
    <property type="entry name" value="RNase III domain-like"/>
    <property type="match status" value="1"/>
</dbReference>
<protein>
    <recommendedName>
        <fullName evidence="2">RNase III domain-containing protein</fullName>
    </recommendedName>
</protein>
<feature type="compositionally biased region" description="Low complexity" evidence="1">
    <location>
        <begin position="30"/>
        <end position="52"/>
    </location>
</feature>
<feature type="compositionally biased region" description="Polar residues" evidence="1">
    <location>
        <begin position="19"/>
        <end position="28"/>
    </location>
</feature>
<proteinExistence type="predicted"/>
<feature type="domain" description="RNase III" evidence="2">
    <location>
        <begin position="101"/>
        <end position="226"/>
    </location>
</feature>
<dbReference type="PANTHER" id="PTHR28160">
    <property type="entry name" value="54S RIBOSOMAL PROTEIN L15, MITOCHONDRIAL"/>
    <property type="match status" value="1"/>
</dbReference>
<accession>A0AAJ0DCA5</accession>
<dbReference type="Proteomes" id="UP001271007">
    <property type="component" value="Unassembled WGS sequence"/>
</dbReference>
<dbReference type="AlphaFoldDB" id="A0AAJ0DCA5"/>
<organism evidence="3 4">
    <name type="scientific">Extremus antarcticus</name>
    <dbReference type="NCBI Taxonomy" id="702011"/>
    <lineage>
        <taxon>Eukaryota</taxon>
        <taxon>Fungi</taxon>
        <taxon>Dikarya</taxon>
        <taxon>Ascomycota</taxon>
        <taxon>Pezizomycotina</taxon>
        <taxon>Dothideomycetes</taxon>
        <taxon>Dothideomycetidae</taxon>
        <taxon>Mycosphaerellales</taxon>
        <taxon>Extremaceae</taxon>
        <taxon>Extremus</taxon>
    </lineage>
</organism>
<evidence type="ECO:0000313" key="4">
    <source>
        <dbReference type="Proteomes" id="UP001271007"/>
    </source>
</evidence>
<evidence type="ECO:0000256" key="1">
    <source>
        <dbReference type="SAM" id="MobiDB-lite"/>
    </source>
</evidence>
<dbReference type="GO" id="GO:0032543">
    <property type="term" value="P:mitochondrial translation"/>
    <property type="evidence" value="ECO:0007669"/>
    <property type="project" value="InterPro"/>
</dbReference>
<reference evidence="3" key="1">
    <citation type="submission" date="2023-04" db="EMBL/GenBank/DDBJ databases">
        <title>Black Yeasts Isolated from many extreme environments.</title>
        <authorList>
            <person name="Coleine C."/>
            <person name="Stajich J.E."/>
            <person name="Selbmann L."/>
        </authorList>
    </citation>
    <scope>NUCLEOTIDE SEQUENCE</scope>
    <source>
        <strain evidence="3">CCFEE 5312</strain>
    </source>
</reference>
<keyword evidence="4" id="KW-1185">Reference proteome</keyword>
<feature type="compositionally biased region" description="Basic and acidic residues" evidence="1">
    <location>
        <begin position="65"/>
        <end position="74"/>
    </location>
</feature>
<dbReference type="GO" id="GO:0006396">
    <property type="term" value="P:RNA processing"/>
    <property type="evidence" value="ECO:0007669"/>
    <property type="project" value="InterPro"/>
</dbReference>
<name>A0AAJ0DCA5_9PEZI</name>
<comment type="caution">
    <text evidence="3">The sequence shown here is derived from an EMBL/GenBank/DDBJ whole genome shotgun (WGS) entry which is preliminary data.</text>
</comment>
<evidence type="ECO:0000259" key="2">
    <source>
        <dbReference type="PROSITE" id="PS50142"/>
    </source>
</evidence>
<dbReference type="GO" id="GO:0005762">
    <property type="term" value="C:mitochondrial large ribosomal subunit"/>
    <property type="evidence" value="ECO:0007669"/>
    <property type="project" value="InterPro"/>
</dbReference>
<gene>
    <name evidence="3" type="ORF">LTR09_007837</name>
</gene>
<dbReference type="InterPro" id="IPR000999">
    <property type="entry name" value="RNase_III_dom"/>
</dbReference>